<accession>A0A645EGQ6</accession>
<gene>
    <name evidence="1" type="ORF">SDC9_148394</name>
</gene>
<organism evidence="1">
    <name type="scientific">bioreactor metagenome</name>
    <dbReference type="NCBI Taxonomy" id="1076179"/>
    <lineage>
        <taxon>unclassified sequences</taxon>
        <taxon>metagenomes</taxon>
        <taxon>ecological metagenomes</taxon>
    </lineage>
</organism>
<protein>
    <submittedName>
        <fullName evidence="1">Uncharacterized protein</fullName>
    </submittedName>
</protein>
<proteinExistence type="predicted"/>
<sequence length="50" mass="5699">MVRRIKVLFDSFYYPYHTMDVGQEFYSLLAGPVVIAMMQGLGQDTVPAEL</sequence>
<reference evidence="1" key="1">
    <citation type="submission" date="2019-08" db="EMBL/GenBank/DDBJ databases">
        <authorList>
            <person name="Kucharzyk K."/>
            <person name="Murdoch R.W."/>
            <person name="Higgins S."/>
            <person name="Loffler F."/>
        </authorList>
    </citation>
    <scope>NUCLEOTIDE SEQUENCE</scope>
</reference>
<dbReference type="AlphaFoldDB" id="A0A645EGQ6"/>
<comment type="caution">
    <text evidence="1">The sequence shown here is derived from an EMBL/GenBank/DDBJ whole genome shotgun (WGS) entry which is preliminary data.</text>
</comment>
<name>A0A645EGQ6_9ZZZZ</name>
<dbReference type="EMBL" id="VSSQ01047213">
    <property type="protein sequence ID" value="MPN01188.1"/>
    <property type="molecule type" value="Genomic_DNA"/>
</dbReference>
<evidence type="ECO:0000313" key="1">
    <source>
        <dbReference type="EMBL" id="MPN01188.1"/>
    </source>
</evidence>